<evidence type="ECO:0000313" key="2">
    <source>
        <dbReference type="EMBL" id="MDQ7246275.1"/>
    </source>
</evidence>
<organism evidence="2 3">
    <name type="scientific">Dongia sedimenti</name>
    <dbReference type="NCBI Taxonomy" id="3064282"/>
    <lineage>
        <taxon>Bacteria</taxon>
        <taxon>Pseudomonadati</taxon>
        <taxon>Pseudomonadota</taxon>
        <taxon>Alphaproteobacteria</taxon>
        <taxon>Rhodospirillales</taxon>
        <taxon>Dongiaceae</taxon>
        <taxon>Dongia</taxon>
    </lineage>
</organism>
<keyword evidence="3" id="KW-1185">Reference proteome</keyword>
<keyword evidence="2" id="KW-0645">Protease</keyword>
<accession>A0ABU0YEZ1</accession>
<feature type="transmembrane region" description="Helical" evidence="1">
    <location>
        <begin position="6"/>
        <end position="27"/>
    </location>
</feature>
<dbReference type="RefSeq" id="WP_379953653.1">
    <property type="nucleotide sequence ID" value="NZ_JAUYVI010000001.1"/>
</dbReference>
<dbReference type="EC" id="3.4.-.-" evidence="2"/>
<dbReference type="GO" id="GO:0008233">
    <property type="term" value="F:peptidase activity"/>
    <property type="evidence" value="ECO:0007669"/>
    <property type="project" value="UniProtKB-KW"/>
</dbReference>
<dbReference type="InterPro" id="IPR026898">
    <property type="entry name" value="PrsW"/>
</dbReference>
<feature type="transmembrane region" description="Helical" evidence="1">
    <location>
        <begin position="276"/>
        <end position="298"/>
    </location>
</feature>
<feature type="transmembrane region" description="Helical" evidence="1">
    <location>
        <begin position="174"/>
        <end position="196"/>
    </location>
</feature>
<protein>
    <submittedName>
        <fullName evidence="2">PrsW family glutamic-type intramembrane protease</fullName>
        <ecNumber evidence="2">3.4.-.-</ecNumber>
    </submittedName>
</protein>
<dbReference type="Proteomes" id="UP001230156">
    <property type="component" value="Unassembled WGS sequence"/>
</dbReference>
<dbReference type="GO" id="GO:0006508">
    <property type="term" value="P:proteolysis"/>
    <property type="evidence" value="ECO:0007669"/>
    <property type="project" value="UniProtKB-KW"/>
</dbReference>
<dbReference type="EMBL" id="JAUYVI010000001">
    <property type="protein sequence ID" value="MDQ7246275.1"/>
    <property type="molecule type" value="Genomic_DNA"/>
</dbReference>
<feature type="transmembrane region" description="Helical" evidence="1">
    <location>
        <begin position="113"/>
        <end position="130"/>
    </location>
</feature>
<comment type="caution">
    <text evidence="2">The sequence shown here is derived from an EMBL/GenBank/DDBJ whole genome shotgun (WGS) entry which is preliminary data.</text>
</comment>
<gene>
    <name evidence="2" type="ORF">Q8A70_01295</name>
</gene>
<sequence length="343" mass="37075">MLHPAGFPPILVIVAVLFCAGLLTAFYQALFPRPARWPLIGAAFVLGAAITAVYAYFLPPASERLVGIVDAWTALKAMALAAGLPEEAVKLAATLIALFLFRRGLTPAEAFQASLVTALGFAALENIQYARALPEAALPIAFGRGIVASFVHSMMGMFLGTFLAALVRSGWRRWDYVVIGYAVAALAHSLFDWGLVRPLLEYLRNQKIRPESVMEALPIIIPCVLGVIIASLTLFVRQLKLCGAEYDDAQRAAVFDDAGGLAFERHLGLRRRWRKVGNVIGIVGLVGSIVMVVAASLAMRGQPQPTDLSQVTPEELHASIVMTVILVFSPMLIMTGILVRQKQ</sequence>
<proteinExistence type="predicted"/>
<dbReference type="PANTHER" id="PTHR36844:SF1">
    <property type="entry name" value="PROTEASE PRSW"/>
    <property type="match status" value="1"/>
</dbReference>
<feature type="transmembrane region" description="Helical" evidence="1">
    <location>
        <begin position="39"/>
        <end position="57"/>
    </location>
</feature>
<dbReference type="Pfam" id="PF13367">
    <property type="entry name" value="PrsW-protease"/>
    <property type="match status" value="1"/>
</dbReference>
<feature type="transmembrane region" description="Helical" evidence="1">
    <location>
        <begin position="142"/>
        <end position="167"/>
    </location>
</feature>
<evidence type="ECO:0000256" key="1">
    <source>
        <dbReference type="SAM" id="Phobius"/>
    </source>
</evidence>
<feature type="transmembrane region" description="Helical" evidence="1">
    <location>
        <begin position="77"/>
        <end position="101"/>
    </location>
</feature>
<feature type="transmembrane region" description="Helical" evidence="1">
    <location>
        <begin position="318"/>
        <end position="339"/>
    </location>
</feature>
<reference evidence="3" key="1">
    <citation type="submission" date="2023-08" db="EMBL/GenBank/DDBJ databases">
        <title>Rhodospirillaceae gen. nov., a novel taxon isolated from the Yangtze River Yuezi River estuary sludge.</title>
        <authorList>
            <person name="Ruan L."/>
        </authorList>
    </citation>
    <scope>NUCLEOTIDE SEQUENCE [LARGE SCALE GENOMIC DNA]</scope>
    <source>
        <strain evidence="3">R-7</strain>
    </source>
</reference>
<keyword evidence="1" id="KW-1133">Transmembrane helix</keyword>
<keyword evidence="1" id="KW-0472">Membrane</keyword>
<keyword evidence="1" id="KW-0812">Transmembrane</keyword>
<keyword evidence="2" id="KW-0378">Hydrolase</keyword>
<name>A0ABU0YEZ1_9PROT</name>
<evidence type="ECO:0000313" key="3">
    <source>
        <dbReference type="Proteomes" id="UP001230156"/>
    </source>
</evidence>
<feature type="transmembrane region" description="Helical" evidence="1">
    <location>
        <begin position="216"/>
        <end position="236"/>
    </location>
</feature>
<dbReference type="PANTHER" id="PTHR36844">
    <property type="entry name" value="PROTEASE PRSW"/>
    <property type="match status" value="1"/>
</dbReference>